<proteinExistence type="predicted"/>
<gene>
    <name evidence="1" type="ORF">LKMONMHP_3548</name>
</gene>
<dbReference type="Proteomes" id="UP001055156">
    <property type="component" value="Unassembled WGS sequence"/>
</dbReference>
<organism evidence="1 2">
    <name type="scientific">Methylobacterium organophilum</name>
    <dbReference type="NCBI Taxonomy" id="410"/>
    <lineage>
        <taxon>Bacteria</taxon>
        <taxon>Pseudomonadati</taxon>
        <taxon>Pseudomonadota</taxon>
        <taxon>Alphaproteobacteria</taxon>
        <taxon>Hyphomicrobiales</taxon>
        <taxon>Methylobacteriaceae</taxon>
        <taxon>Methylobacterium</taxon>
    </lineage>
</organism>
<keyword evidence="2" id="KW-1185">Reference proteome</keyword>
<reference evidence="1" key="2">
    <citation type="submission" date="2021-08" db="EMBL/GenBank/DDBJ databases">
        <authorList>
            <person name="Tani A."/>
            <person name="Ola A."/>
            <person name="Ogura Y."/>
            <person name="Katsura K."/>
            <person name="Hayashi T."/>
        </authorList>
    </citation>
    <scope>NUCLEOTIDE SEQUENCE</scope>
    <source>
        <strain evidence="1">NBRC 15689</strain>
    </source>
</reference>
<sequence length="80" mass="8609">MSNVVPFRRPDPRRAPAGCDVVTIADDLFMVLEELQSVAERAALMDRPALEVERTVQKLLDAIGTVEAALDCLGEGSTPA</sequence>
<protein>
    <submittedName>
        <fullName evidence="1">Uncharacterized protein</fullName>
    </submittedName>
</protein>
<accession>A0ABQ4TEY4</accession>
<dbReference type="RefSeq" id="WP_238312617.1">
    <property type="nucleotide sequence ID" value="NZ_BPQV01000011.1"/>
</dbReference>
<name>A0ABQ4TEY4_METOR</name>
<dbReference type="EMBL" id="BPQV01000011">
    <property type="protein sequence ID" value="GJE28675.1"/>
    <property type="molecule type" value="Genomic_DNA"/>
</dbReference>
<reference evidence="1" key="1">
    <citation type="journal article" date="2021" name="Front. Microbiol.">
        <title>Comprehensive Comparative Genomics and Phenotyping of Methylobacterium Species.</title>
        <authorList>
            <person name="Alessa O."/>
            <person name="Ogura Y."/>
            <person name="Fujitani Y."/>
            <person name="Takami H."/>
            <person name="Hayashi T."/>
            <person name="Sahin N."/>
            <person name="Tani A."/>
        </authorList>
    </citation>
    <scope>NUCLEOTIDE SEQUENCE</scope>
    <source>
        <strain evidence="1">NBRC 15689</strain>
    </source>
</reference>
<comment type="caution">
    <text evidence="1">The sequence shown here is derived from an EMBL/GenBank/DDBJ whole genome shotgun (WGS) entry which is preliminary data.</text>
</comment>
<evidence type="ECO:0000313" key="1">
    <source>
        <dbReference type="EMBL" id="GJE28675.1"/>
    </source>
</evidence>
<evidence type="ECO:0000313" key="2">
    <source>
        <dbReference type="Proteomes" id="UP001055156"/>
    </source>
</evidence>